<keyword evidence="1" id="KW-1133">Transmembrane helix</keyword>
<evidence type="ECO:0000259" key="2">
    <source>
        <dbReference type="Pfam" id="PF26472"/>
    </source>
</evidence>
<dbReference type="InterPro" id="IPR058460">
    <property type="entry name" value="DUF8147"/>
</dbReference>
<feature type="domain" description="DUF8147" evidence="2">
    <location>
        <begin position="2"/>
        <end position="116"/>
    </location>
</feature>
<gene>
    <name evidence="3" type="ORF">SAMN06269185_2668</name>
</gene>
<accession>A0A285P2N3</accession>
<name>A0A285P2N3_NATPI</name>
<reference evidence="3 4" key="1">
    <citation type="submission" date="2017-09" db="EMBL/GenBank/DDBJ databases">
        <authorList>
            <person name="Ehlers B."/>
            <person name="Leendertz F.H."/>
        </authorList>
    </citation>
    <scope>NUCLEOTIDE SEQUENCE [LARGE SCALE GENOMIC DNA]</scope>
    <source>
        <strain evidence="3 4">DSM 27208</strain>
    </source>
</reference>
<feature type="transmembrane region" description="Helical" evidence="1">
    <location>
        <begin position="102"/>
        <end position="119"/>
    </location>
</feature>
<keyword evidence="1" id="KW-0812">Transmembrane</keyword>
<evidence type="ECO:0000256" key="1">
    <source>
        <dbReference type="SAM" id="Phobius"/>
    </source>
</evidence>
<feature type="transmembrane region" description="Helical" evidence="1">
    <location>
        <begin position="7"/>
        <end position="28"/>
    </location>
</feature>
<evidence type="ECO:0000313" key="3">
    <source>
        <dbReference type="EMBL" id="SNZ15990.1"/>
    </source>
</evidence>
<dbReference type="AlphaFoldDB" id="A0A285P2N3"/>
<organism evidence="3 4">
    <name type="scientific">Natronoarchaeum philippinense</name>
    <dbReference type="NCBI Taxonomy" id="558529"/>
    <lineage>
        <taxon>Archaea</taxon>
        <taxon>Methanobacteriati</taxon>
        <taxon>Methanobacteriota</taxon>
        <taxon>Stenosarchaea group</taxon>
        <taxon>Halobacteria</taxon>
        <taxon>Halobacteriales</taxon>
        <taxon>Natronoarchaeaceae</taxon>
    </lineage>
</organism>
<protein>
    <recommendedName>
        <fullName evidence="2">DUF8147 domain-containing protein</fullName>
    </recommendedName>
</protein>
<feature type="transmembrane region" description="Helical" evidence="1">
    <location>
        <begin position="69"/>
        <end position="90"/>
    </location>
</feature>
<dbReference type="Pfam" id="PF26472">
    <property type="entry name" value="DUF8147"/>
    <property type="match status" value="1"/>
</dbReference>
<feature type="transmembrane region" description="Helical" evidence="1">
    <location>
        <begin position="34"/>
        <end position="57"/>
    </location>
</feature>
<dbReference type="EMBL" id="OBEJ01000003">
    <property type="protein sequence ID" value="SNZ15990.1"/>
    <property type="molecule type" value="Genomic_DNA"/>
</dbReference>
<proteinExistence type="predicted"/>
<keyword evidence="4" id="KW-1185">Reference proteome</keyword>
<dbReference type="RefSeq" id="WP_097009554.1">
    <property type="nucleotide sequence ID" value="NZ_OBEJ01000003.1"/>
</dbReference>
<keyword evidence="1" id="KW-0472">Membrane</keyword>
<dbReference type="Proteomes" id="UP000219453">
    <property type="component" value="Unassembled WGS sequence"/>
</dbReference>
<evidence type="ECO:0000313" key="4">
    <source>
        <dbReference type="Proteomes" id="UP000219453"/>
    </source>
</evidence>
<sequence length="122" mass="12256">MNVRTPLVALGDGAAAFLAIGTAVTVALATDTGFSAIVGLPAGLLVGIGTGLFAYVALSRGVTARFRRLLGSMAITGYVVVGLLAAWNLSATVQAAITVQEVGLVAAVTVVVAYLTLLVPER</sequence>